<proteinExistence type="inferred from homology"/>
<dbReference type="RefSeq" id="WP_124947822.1">
    <property type="nucleotide sequence ID" value="NZ_BHVT01000073.1"/>
</dbReference>
<comment type="caution">
    <text evidence="14">The sequence shown here is derived from an EMBL/GenBank/DDBJ whole genome shotgun (WGS) entry which is preliminary data.</text>
</comment>
<feature type="transmembrane region" description="Helical" evidence="13">
    <location>
        <begin position="21"/>
        <end position="43"/>
    </location>
</feature>
<dbReference type="InterPro" id="IPR000701">
    <property type="entry name" value="SuccDH_FuR_B_TM-su"/>
</dbReference>
<dbReference type="GO" id="GO:0016020">
    <property type="term" value="C:membrane"/>
    <property type="evidence" value="ECO:0007669"/>
    <property type="project" value="UniProtKB-SubCell"/>
</dbReference>
<dbReference type="Gene3D" id="1.20.1300.10">
    <property type="entry name" value="Fumarate reductase/succinate dehydrogenase, transmembrane subunit"/>
    <property type="match status" value="1"/>
</dbReference>
<keyword evidence="8 13" id="KW-1133">Transmembrane helix</keyword>
<dbReference type="Pfam" id="PF01127">
    <property type="entry name" value="Sdh_cyt"/>
    <property type="match status" value="1"/>
</dbReference>
<keyword evidence="5 12" id="KW-0349">Heme</keyword>
<evidence type="ECO:0000256" key="5">
    <source>
        <dbReference type="ARBA" id="ARBA00022617"/>
    </source>
</evidence>
<evidence type="ECO:0000256" key="2">
    <source>
        <dbReference type="ARBA" id="ARBA00004370"/>
    </source>
</evidence>
<comment type="cofactor">
    <cofactor evidence="12">
        <name>heme</name>
        <dbReference type="ChEBI" id="CHEBI:30413"/>
    </cofactor>
    <text evidence="12">The heme is bound between the two transmembrane subunits.</text>
</comment>
<organism evidence="14 15">
    <name type="scientific">Sulfurirhabdus autotrophica</name>
    <dbReference type="NCBI Taxonomy" id="1706046"/>
    <lineage>
        <taxon>Bacteria</taxon>
        <taxon>Pseudomonadati</taxon>
        <taxon>Pseudomonadota</taxon>
        <taxon>Betaproteobacteria</taxon>
        <taxon>Nitrosomonadales</taxon>
        <taxon>Sulfuricellaceae</taxon>
        <taxon>Sulfurirhabdus</taxon>
    </lineage>
</organism>
<evidence type="ECO:0000256" key="9">
    <source>
        <dbReference type="ARBA" id="ARBA00023004"/>
    </source>
</evidence>
<comment type="subcellular location">
    <subcellularLocation>
        <location evidence="2">Membrane</location>
    </subcellularLocation>
</comment>
<evidence type="ECO:0000313" key="14">
    <source>
        <dbReference type="EMBL" id="TCV90209.1"/>
    </source>
</evidence>
<evidence type="ECO:0000256" key="1">
    <source>
        <dbReference type="ARBA" id="ARBA00004050"/>
    </source>
</evidence>
<gene>
    <name evidence="14" type="ORF">EDC63_101176</name>
</gene>
<evidence type="ECO:0000256" key="11">
    <source>
        <dbReference type="ARBA" id="ARBA00025912"/>
    </source>
</evidence>
<evidence type="ECO:0000256" key="7">
    <source>
        <dbReference type="ARBA" id="ARBA00022723"/>
    </source>
</evidence>
<dbReference type="InterPro" id="IPR014314">
    <property type="entry name" value="Succ_DH_cytb556"/>
</dbReference>
<keyword evidence="6 13" id="KW-0812">Transmembrane</keyword>
<keyword evidence="7 12" id="KW-0479">Metal-binding</keyword>
<evidence type="ECO:0000313" key="15">
    <source>
        <dbReference type="Proteomes" id="UP000295367"/>
    </source>
</evidence>
<dbReference type="GO" id="GO:0006099">
    <property type="term" value="P:tricarboxylic acid cycle"/>
    <property type="evidence" value="ECO:0007669"/>
    <property type="project" value="InterPro"/>
</dbReference>
<feature type="binding site" description="axial binding residue" evidence="12">
    <location>
        <position position="81"/>
    </location>
    <ligand>
        <name>heme</name>
        <dbReference type="ChEBI" id="CHEBI:30413"/>
        <note>ligand shared with second transmembrane subunit</note>
    </ligand>
    <ligandPart>
        <name>Fe</name>
        <dbReference type="ChEBI" id="CHEBI:18248"/>
    </ligandPart>
</feature>
<protein>
    <recommendedName>
        <fullName evidence="4">Succinate dehydrogenase cytochrome b556 subunit</fullName>
    </recommendedName>
</protein>
<keyword evidence="15" id="KW-1185">Reference proteome</keyword>
<keyword evidence="10 13" id="KW-0472">Membrane</keyword>
<evidence type="ECO:0000256" key="3">
    <source>
        <dbReference type="ARBA" id="ARBA00007244"/>
    </source>
</evidence>
<dbReference type="EMBL" id="SMCO01000001">
    <property type="protein sequence ID" value="TCV90209.1"/>
    <property type="molecule type" value="Genomic_DNA"/>
</dbReference>
<evidence type="ECO:0000256" key="8">
    <source>
        <dbReference type="ARBA" id="ARBA00022989"/>
    </source>
</evidence>
<evidence type="ECO:0000256" key="6">
    <source>
        <dbReference type="ARBA" id="ARBA00022692"/>
    </source>
</evidence>
<evidence type="ECO:0000256" key="10">
    <source>
        <dbReference type="ARBA" id="ARBA00023136"/>
    </source>
</evidence>
<evidence type="ECO:0000256" key="4">
    <source>
        <dbReference type="ARBA" id="ARBA00020076"/>
    </source>
</evidence>
<dbReference type="PIRSF" id="PIRSF000178">
    <property type="entry name" value="SDH_cyt_b560"/>
    <property type="match status" value="1"/>
</dbReference>
<keyword evidence="9 12" id="KW-0408">Iron</keyword>
<sequence length="125" mass="14572">MIKQRPKNLNLLKIRLPVTGLVSILHRLSGVLLFLLVPGILWAFELSLASEYQFQALFSVSDYTPILKLILLFLLWGFFHHLFAGVRHLFLDIHWGISLTHSRLTAKFIMIFSLFITFLLGFFLW</sequence>
<dbReference type="InterPro" id="IPR034804">
    <property type="entry name" value="SQR/QFR_C/D"/>
</dbReference>
<dbReference type="GO" id="GO:0009055">
    <property type="term" value="F:electron transfer activity"/>
    <property type="evidence" value="ECO:0007669"/>
    <property type="project" value="InterPro"/>
</dbReference>
<dbReference type="NCBIfam" id="TIGR02970">
    <property type="entry name" value="succ_dehyd_cytB"/>
    <property type="match status" value="1"/>
</dbReference>
<feature type="transmembrane region" description="Helical" evidence="13">
    <location>
        <begin position="104"/>
        <end position="124"/>
    </location>
</feature>
<dbReference type="AlphaFoldDB" id="A0A4V2W317"/>
<dbReference type="GO" id="GO:0046872">
    <property type="term" value="F:metal ion binding"/>
    <property type="evidence" value="ECO:0007669"/>
    <property type="project" value="UniProtKB-KW"/>
</dbReference>
<evidence type="ECO:0000256" key="13">
    <source>
        <dbReference type="SAM" id="Phobius"/>
    </source>
</evidence>
<dbReference type="OrthoDB" id="9799441at2"/>
<feature type="transmembrane region" description="Helical" evidence="13">
    <location>
        <begin position="63"/>
        <end position="83"/>
    </location>
</feature>
<comment type="function">
    <text evidence="1">Membrane-anchoring subunit of succinate dehydrogenase (SDH).</text>
</comment>
<dbReference type="Proteomes" id="UP000295367">
    <property type="component" value="Unassembled WGS sequence"/>
</dbReference>
<dbReference type="CDD" id="cd03499">
    <property type="entry name" value="SQR_TypeC_SdhC"/>
    <property type="match status" value="1"/>
</dbReference>
<name>A0A4V2W317_9PROT</name>
<dbReference type="SUPFAM" id="SSF81343">
    <property type="entry name" value="Fumarate reductase respiratory complex transmembrane subunits"/>
    <property type="match status" value="1"/>
</dbReference>
<accession>A0A4V2W317</accession>
<comment type="subunit">
    <text evidence="11">Part of an enzyme complex containing four subunits: a flavoprotein, an iron-sulfur protein, plus two membrane-anchoring proteins, SdhC and SdhD. The complex can form homotrimers.</text>
</comment>
<comment type="similarity">
    <text evidence="3">Belongs to the cytochrome b560 family.</text>
</comment>
<reference evidence="14 15" key="1">
    <citation type="submission" date="2019-03" db="EMBL/GenBank/DDBJ databases">
        <title>Genomic Encyclopedia of Type Strains, Phase IV (KMG-IV): sequencing the most valuable type-strain genomes for metagenomic binning, comparative biology and taxonomic classification.</title>
        <authorList>
            <person name="Goeker M."/>
        </authorList>
    </citation>
    <scope>NUCLEOTIDE SEQUENCE [LARGE SCALE GENOMIC DNA]</scope>
    <source>
        <strain evidence="14 15">DSM 100309</strain>
    </source>
</reference>
<evidence type="ECO:0000256" key="12">
    <source>
        <dbReference type="PIRSR" id="PIRSR000178-1"/>
    </source>
</evidence>